<evidence type="ECO:0000259" key="14">
    <source>
        <dbReference type="Pfam" id="PF02852"/>
    </source>
</evidence>
<feature type="region of interest" description="Disordered" evidence="13">
    <location>
        <begin position="670"/>
        <end position="698"/>
    </location>
</feature>
<comment type="caution">
    <text evidence="16">The sequence shown here is derived from an EMBL/GenBank/DDBJ whole genome shotgun (WGS) entry which is preliminary data.</text>
</comment>
<evidence type="ECO:0000256" key="11">
    <source>
        <dbReference type="ARBA" id="ARBA00049142"/>
    </source>
</evidence>
<dbReference type="Gene3D" id="3.50.50.60">
    <property type="entry name" value="FAD/NAD(P)-binding domain"/>
    <property type="match status" value="1"/>
</dbReference>
<gene>
    <name evidence="16" type="ORF">ZIOFF_025497</name>
</gene>
<comment type="catalytic activity">
    <reaction evidence="11">
        <text>2 glutathione + NADP(+) = glutathione disulfide + NADPH + H(+)</text>
        <dbReference type="Rhea" id="RHEA:11740"/>
        <dbReference type="ChEBI" id="CHEBI:15378"/>
        <dbReference type="ChEBI" id="CHEBI:57783"/>
        <dbReference type="ChEBI" id="CHEBI:57925"/>
        <dbReference type="ChEBI" id="CHEBI:58297"/>
        <dbReference type="ChEBI" id="CHEBI:58349"/>
        <dbReference type="EC" id="1.8.1.7"/>
    </reaction>
</comment>
<comment type="cofactor">
    <cofactor evidence="1">
        <name>FAD</name>
        <dbReference type="ChEBI" id="CHEBI:57692"/>
    </cofactor>
</comment>
<dbReference type="Gene3D" id="3.30.390.30">
    <property type="match status" value="1"/>
</dbReference>
<evidence type="ECO:0000256" key="4">
    <source>
        <dbReference type="ARBA" id="ARBA00012607"/>
    </source>
</evidence>
<dbReference type="GO" id="GO:0004362">
    <property type="term" value="F:glutathione-disulfide reductase (NADPH) activity"/>
    <property type="evidence" value="ECO:0007669"/>
    <property type="project" value="UniProtKB-EC"/>
</dbReference>
<dbReference type="EMBL" id="JACMSC010000007">
    <property type="protein sequence ID" value="KAG6515112.1"/>
    <property type="molecule type" value="Genomic_DNA"/>
</dbReference>
<dbReference type="PRINTS" id="PR00411">
    <property type="entry name" value="PNDRDTASEI"/>
</dbReference>
<dbReference type="PANTHER" id="PTHR42737:SF9">
    <property type="entry name" value="GLUTATHIONE REDUCTASE"/>
    <property type="match status" value="1"/>
</dbReference>
<evidence type="ECO:0000256" key="2">
    <source>
        <dbReference type="ARBA" id="ARBA00007532"/>
    </source>
</evidence>
<dbReference type="GO" id="GO:0050660">
    <property type="term" value="F:flavin adenine dinucleotide binding"/>
    <property type="evidence" value="ECO:0007669"/>
    <property type="project" value="InterPro"/>
</dbReference>
<dbReference type="GO" id="GO:0045454">
    <property type="term" value="P:cell redox homeostasis"/>
    <property type="evidence" value="ECO:0007669"/>
    <property type="project" value="InterPro"/>
</dbReference>
<dbReference type="FunFam" id="3.50.50.60:FF:000051">
    <property type="entry name" value="Glutathione reductase"/>
    <property type="match status" value="1"/>
</dbReference>
<dbReference type="GO" id="GO:0006749">
    <property type="term" value="P:glutathione metabolic process"/>
    <property type="evidence" value="ECO:0007669"/>
    <property type="project" value="TreeGrafter"/>
</dbReference>
<name>A0A8J5GXW7_ZINOF</name>
<keyword evidence="5 12" id="KW-0285">Flavoprotein</keyword>
<dbReference type="FunFam" id="3.30.390.30:FF:000008">
    <property type="entry name" value="Glutathione reductase"/>
    <property type="match status" value="1"/>
</dbReference>
<evidence type="ECO:0000256" key="7">
    <source>
        <dbReference type="ARBA" id="ARBA00022857"/>
    </source>
</evidence>
<evidence type="ECO:0000256" key="8">
    <source>
        <dbReference type="ARBA" id="ARBA00023002"/>
    </source>
</evidence>
<dbReference type="EC" id="1.8.1.7" evidence="4"/>
<evidence type="ECO:0000256" key="3">
    <source>
        <dbReference type="ARBA" id="ARBA00011738"/>
    </source>
</evidence>
<evidence type="ECO:0000256" key="12">
    <source>
        <dbReference type="RuleBase" id="RU003691"/>
    </source>
</evidence>
<dbReference type="GO" id="GO:0005829">
    <property type="term" value="C:cytosol"/>
    <property type="evidence" value="ECO:0007669"/>
    <property type="project" value="TreeGrafter"/>
</dbReference>
<dbReference type="AlphaFoldDB" id="A0A8J5GXW7"/>
<proteinExistence type="inferred from homology"/>
<dbReference type="GO" id="GO:0034599">
    <property type="term" value="P:cellular response to oxidative stress"/>
    <property type="evidence" value="ECO:0007669"/>
    <property type="project" value="TreeGrafter"/>
</dbReference>
<evidence type="ECO:0000256" key="6">
    <source>
        <dbReference type="ARBA" id="ARBA00022827"/>
    </source>
</evidence>
<dbReference type="PANTHER" id="PTHR42737">
    <property type="entry name" value="GLUTATHIONE REDUCTASE"/>
    <property type="match status" value="1"/>
</dbReference>
<evidence type="ECO:0000256" key="13">
    <source>
        <dbReference type="SAM" id="MobiDB-lite"/>
    </source>
</evidence>
<dbReference type="InterPro" id="IPR016156">
    <property type="entry name" value="FAD/NAD-linked_Rdtase_dimer_sf"/>
</dbReference>
<comment type="subunit">
    <text evidence="3">Homodimer.</text>
</comment>
<evidence type="ECO:0000313" key="17">
    <source>
        <dbReference type="Proteomes" id="UP000734854"/>
    </source>
</evidence>
<keyword evidence="10 12" id="KW-0676">Redox-active center</keyword>
<keyword evidence="17" id="KW-1185">Reference proteome</keyword>
<organism evidence="16 17">
    <name type="scientific">Zingiber officinale</name>
    <name type="common">Ginger</name>
    <name type="synonym">Amomum zingiber</name>
    <dbReference type="NCBI Taxonomy" id="94328"/>
    <lineage>
        <taxon>Eukaryota</taxon>
        <taxon>Viridiplantae</taxon>
        <taxon>Streptophyta</taxon>
        <taxon>Embryophyta</taxon>
        <taxon>Tracheophyta</taxon>
        <taxon>Spermatophyta</taxon>
        <taxon>Magnoliopsida</taxon>
        <taxon>Liliopsida</taxon>
        <taxon>Zingiberales</taxon>
        <taxon>Zingiberaceae</taxon>
        <taxon>Zingiber</taxon>
    </lineage>
</organism>
<comment type="similarity">
    <text evidence="2 12">Belongs to the class-I pyridine nucleotide-disulfide oxidoreductase family.</text>
</comment>
<feature type="compositionally biased region" description="Polar residues" evidence="13">
    <location>
        <begin position="670"/>
        <end position="691"/>
    </location>
</feature>
<feature type="domain" description="Pyridine nucleotide-disulphide oxidoreductase dimerisation" evidence="14">
    <location>
        <begin position="449"/>
        <end position="557"/>
    </location>
</feature>
<dbReference type="GO" id="GO:0005739">
    <property type="term" value="C:mitochondrion"/>
    <property type="evidence" value="ECO:0007669"/>
    <property type="project" value="TreeGrafter"/>
</dbReference>
<evidence type="ECO:0000256" key="5">
    <source>
        <dbReference type="ARBA" id="ARBA00022630"/>
    </source>
</evidence>
<dbReference type="InterPro" id="IPR046952">
    <property type="entry name" value="GSHR/TRXR-like"/>
</dbReference>
<evidence type="ECO:0000313" key="16">
    <source>
        <dbReference type="EMBL" id="KAG6515112.1"/>
    </source>
</evidence>
<keyword evidence="9" id="KW-1015">Disulfide bond</keyword>
<evidence type="ECO:0000256" key="1">
    <source>
        <dbReference type="ARBA" id="ARBA00001974"/>
    </source>
</evidence>
<dbReference type="InterPro" id="IPR012999">
    <property type="entry name" value="Pyr_OxRdtase_I_AS"/>
</dbReference>
<evidence type="ECO:0000259" key="15">
    <source>
        <dbReference type="Pfam" id="PF07992"/>
    </source>
</evidence>
<dbReference type="Pfam" id="PF07992">
    <property type="entry name" value="Pyr_redox_2"/>
    <property type="match status" value="1"/>
</dbReference>
<sequence>MSPIAAVLSLRPPPPALSAAAALRSISTTLLSIPFQSPFAFSSRVLLPSRLLSRRLPVRAYADGGNGAADSNQFDFDLLTIGAGSGGVRASRFAAAYGAKVAICELPFSTMSADNAGGVGGTCVLRGCIPKKLLVYASNYSHEFEESHGFGWTYEADPKHDWSTLIANKNAELQRLTGIYKNILQNAGVALIEGRGKIVDPHTVDVDGKRYTSRHILLSVGGRPNLPDIPGIEYVIDSDAALDLPLKPEKIAIVGGGYIALEFAGIFSGLKSEVHVFIRQKKVLRGFDEEIRDFVLEQMSLRGIEFHVEETPQSILKSTDGKLSLRTNKGTVDGFSHIMFATGRRPNTKNLGLEDVGVELAKNGAILVDDYSQTSVDSIWAVGDATDRLNLTPVALMEGGAFAKTVFLNQPTKPDYRCYMCIACLNGRLPVIFDNYLGVLSMLQFDRAVPSAVFCQPPIGQVGLTEEQAIQEYGDVDIYTANFRPLKATLSGLPDRVFMKLIVCANTNKVLGAHMCGDNAPEIIQGIGIAVKAGLTKVDFDFTVGVHPTSAEEFVTMRNPTRKIRKETVPAVAKLFELNLGWRNKILPSLKGLAVHMGPLLNGDPDFFYSIRRVEEAVAKPHLWAQSVPFFLTTRRLVLRFHGCITESWNLEGIADGLFLPFPFEQDSTPRSTSRSASIALSPNTSMTASTKRSRPSQRLAGSLEAAIEGARSEMELKGGVLDARILIGKKKEKPLCRIGILTENRQRRNLRWQSDENCARRLEKAEQRRREIEKKSRGGKWWNRWPAIYERGLCARIYFDFTVGVHPTSTEEFVTMRNPTRKIQKEIVSAVVAFFPKAINRYGRFDLYFFKRPIMFLLACFIGKERRQDRISRISIISTSSRSS</sequence>
<dbReference type="InterPro" id="IPR004099">
    <property type="entry name" value="Pyr_nucl-diS_OxRdtase_dimer"/>
</dbReference>
<dbReference type="SUPFAM" id="SSF55424">
    <property type="entry name" value="FAD/NAD-linked reductases, dimerisation (C-terminal) domain"/>
    <property type="match status" value="1"/>
</dbReference>
<dbReference type="Proteomes" id="UP000734854">
    <property type="component" value="Unassembled WGS sequence"/>
</dbReference>
<accession>A0A8J5GXW7</accession>
<feature type="domain" description="FAD/NAD(P)-binding" evidence="15">
    <location>
        <begin position="77"/>
        <end position="399"/>
    </location>
</feature>
<evidence type="ECO:0000256" key="10">
    <source>
        <dbReference type="ARBA" id="ARBA00023284"/>
    </source>
</evidence>
<keyword evidence="7" id="KW-0521">NADP</keyword>
<dbReference type="Pfam" id="PF02852">
    <property type="entry name" value="Pyr_redox_dim"/>
    <property type="match status" value="1"/>
</dbReference>
<dbReference type="InterPro" id="IPR023753">
    <property type="entry name" value="FAD/NAD-binding_dom"/>
</dbReference>
<keyword evidence="8 12" id="KW-0560">Oxidoreductase</keyword>
<evidence type="ECO:0000256" key="9">
    <source>
        <dbReference type="ARBA" id="ARBA00023157"/>
    </source>
</evidence>
<protein>
    <recommendedName>
        <fullName evidence="4">glutathione-disulfide reductase</fullName>
        <ecNumber evidence="4">1.8.1.7</ecNumber>
    </recommendedName>
</protein>
<keyword evidence="6 12" id="KW-0274">FAD</keyword>
<dbReference type="SUPFAM" id="SSF51905">
    <property type="entry name" value="FAD/NAD(P)-binding domain"/>
    <property type="match status" value="1"/>
</dbReference>
<dbReference type="InterPro" id="IPR036188">
    <property type="entry name" value="FAD/NAD-bd_sf"/>
</dbReference>
<dbReference type="PRINTS" id="PR00368">
    <property type="entry name" value="FADPNR"/>
</dbReference>
<dbReference type="PROSITE" id="PS00076">
    <property type="entry name" value="PYRIDINE_REDOX_1"/>
    <property type="match status" value="1"/>
</dbReference>
<reference evidence="16 17" key="1">
    <citation type="submission" date="2020-08" db="EMBL/GenBank/DDBJ databases">
        <title>Plant Genome Project.</title>
        <authorList>
            <person name="Zhang R.-G."/>
        </authorList>
    </citation>
    <scope>NUCLEOTIDE SEQUENCE [LARGE SCALE GENOMIC DNA]</scope>
    <source>
        <tissue evidence="16">Rhizome</tissue>
    </source>
</reference>